<protein>
    <submittedName>
        <fullName evidence="1">Uncharacterized protein</fullName>
    </submittedName>
</protein>
<proteinExistence type="predicted"/>
<name>A0ACB7VI20_DIOAL</name>
<evidence type="ECO:0000313" key="2">
    <source>
        <dbReference type="Proteomes" id="UP000827976"/>
    </source>
</evidence>
<accession>A0ACB7VI20</accession>
<sequence length="86" mass="9886">MADISDIAMLMLEEFERRNRFENGYGVDDNAESIAFLAMKRKMKEEASHLMELMVEGKNKYLEMMKTAVEPKSPISSVMFQGLFSP</sequence>
<keyword evidence="2" id="KW-1185">Reference proteome</keyword>
<dbReference type="Proteomes" id="UP000827976">
    <property type="component" value="Chromosome 8"/>
</dbReference>
<gene>
    <name evidence="1" type="ORF">IHE45_08G037000</name>
</gene>
<comment type="caution">
    <text evidence="1">The sequence shown here is derived from an EMBL/GenBank/DDBJ whole genome shotgun (WGS) entry which is preliminary data.</text>
</comment>
<evidence type="ECO:0000313" key="1">
    <source>
        <dbReference type="EMBL" id="KAH7673889.1"/>
    </source>
</evidence>
<reference evidence="2" key="1">
    <citation type="journal article" date="2022" name="Nat. Commun.">
        <title>Chromosome evolution and the genetic basis of agronomically important traits in greater yam.</title>
        <authorList>
            <person name="Bredeson J.V."/>
            <person name="Lyons J.B."/>
            <person name="Oniyinde I.O."/>
            <person name="Okereke N.R."/>
            <person name="Kolade O."/>
            <person name="Nnabue I."/>
            <person name="Nwadili C.O."/>
            <person name="Hribova E."/>
            <person name="Parker M."/>
            <person name="Nwogha J."/>
            <person name="Shu S."/>
            <person name="Carlson J."/>
            <person name="Kariba R."/>
            <person name="Muthemba S."/>
            <person name="Knop K."/>
            <person name="Barton G.J."/>
            <person name="Sherwood A.V."/>
            <person name="Lopez-Montes A."/>
            <person name="Asiedu R."/>
            <person name="Jamnadass R."/>
            <person name="Muchugi A."/>
            <person name="Goodstein D."/>
            <person name="Egesi C.N."/>
            <person name="Featherston J."/>
            <person name="Asfaw A."/>
            <person name="Simpson G.G."/>
            <person name="Dolezel J."/>
            <person name="Hendre P.S."/>
            <person name="Van Deynze A."/>
            <person name="Kumar P.L."/>
            <person name="Obidiegwu J.E."/>
            <person name="Bhattacharjee R."/>
            <person name="Rokhsar D.S."/>
        </authorList>
    </citation>
    <scope>NUCLEOTIDE SEQUENCE [LARGE SCALE GENOMIC DNA]</scope>
    <source>
        <strain evidence="2">cv. TDa95/00328</strain>
    </source>
</reference>
<organism evidence="1 2">
    <name type="scientific">Dioscorea alata</name>
    <name type="common">Purple yam</name>
    <dbReference type="NCBI Taxonomy" id="55571"/>
    <lineage>
        <taxon>Eukaryota</taxon>
        <taxon>Viridiplantae</taxon>
        <taxon>Streptophyta</taxon>
        <taxon>Embryophyta</taxon>
        <taxon>Tracheophyta</taxon>
        <taxon>Spermatophyta</taxon>
        <taxon>Magnoliopsida</taxon>
        <taxon>Liliopsida</taxon>
        <taxon>Dioscoreales</taxon>
        <taxon>Dioscoreaceae</taxon>
        <taxon>Dioscorea</taxon>
    </lineage>
</organism>
<dbReference type="EMBL" id="CM037018">
    <property type="protein sequence ID" value="KAH7673889.1"/>
    <property type="molecule type" value="Genomic_DNA"/>
</dbReference>